<feature type="transmembrane region" description="Helical" evidence="5">
    <location>
        <begin position="92"/>
        <end position="116"/>
    </location>
</feature>
<evidence type="ECO:0000256" key="1">
    <source>
        <dbReference type="ARBA" id="ARBA00004141"/>
    </source>
</evidence>
<dbReference type="AlphaFoldDB" id="A0A9X0YWF4"/>
<dbReference type="GO" id="GO:0140359">
    <property type="term" value="F:ABC-type transporter activity"/>
    <property type="evidence" value="ECO:0007669"/>
    <property type="project" value="InterPro"/>
</dbReference>
<evidence type="ECO:0000256" key="2">
    <source>
        <dbReference type="ARBA" id="ARBA00022692"/>
    </source>
</evidence>
<dbReference type="EMBL" id="JAGGMB010000023">
    <property type="protein sequence ID" value="MBP2079908.1"/>
    <property type="molecule type" value="Genomic_DNA"/>
</dbReference>
<feature type="domain" description="ABC-2 type transporter transmembrane" evidence="6">
    <location>
        <begin position="58"/>
        <end position="226"/>
    </location>
</feature>
<feature type="transmembrane region" description="Helical" evidence="5">
    <location>
        <begin position="21"/>
        <end position="39"/>
    </location>
</feature>
<dbReference type="InterPro" id="IPR013525">
    <property type="entry name" value="ABC2_TM"/>
</dbReference>
<keyword evidence="4 5" id="KW-0472">Membrane</keyword>
<evidence type="ECO:0000313" key="7">
    <source>
        <dbReference type="EMBL" id="MBP2079908.1"/>
    </source>
</evidence>
<sequence length="236" mass="25940">MTFSMKRVMAIFQKDMKDLYKNMYVSSTILMPLIFAFFYGRMDDLTVEVHFVVINLTLAIVTAFLQCSIIAEEKEKNTLRGLMLSPATIPEILGGKSLVTFILTAITIILCTMLTGYEPTNIGIIAIAIVISSLFYIALGTLMGLISRTVIEASVLILPVMFIFGFGSMFVPFAEQYPILSVIDYLPNIQLVELAAAVEAGSGFGDVLGNLGIIVAWVIIGMIATVIVFKKRELDE</sequence>
<protein>
    <submittedName>
        <fullName evidence="7">ABC-2 type transport system permease protein</fullName>
    </submittedName>
</protein>
<evidence type="ECO:0000256" key="3">
    <source>
        <dbReference type="ARBA" id="ARBA00022989"/>
    </source>
</evidence>
<evidence type="ECO:0000259" key="6">
    <source>
        <dbReference type="Pfam" id="PF12698"/>
    </source>
</evidence>
<feature type="transmembrane region" description="Helical" evidence="5">
    <location>
        <begin position="207"/>
        <end position="229"/>
    </location>
</feature>
<keyword evidence="3 5" id="KW-1133">Transmembrane helix</keyword>
<feature type="transmembrane region" description="Helical" evidence="5">
    <location>
        <begin position="122"/>
        <end position="146"/>
    </location>
</feature>
<dbReference type="Proteomes" id="UP001138793">
    <property type="component" value="Unassembled WGS sequence"/>
</dbReference>
<keyword evidence="8" id="KW-1185">Reference proteome</keyword>
<reference evidence="7" key="1">
    <citation type="submission" date="2021-03" db="EMBL/GenBank/DDBJ databases">
        <title>Genomic Encyclopedia of Type Strains, Phase IV (KMG-IV): sequencing the most valuable type-strain genomes for metagenomic binning, comparative biology and taxonomic classification.</title>
        <authorList>
            <person name="Goeker M."/>
        </authorList>
    </citation>
    <scope>NUCLEOTIDE SEQUENCE</scope>
    <source>
        <strain evidence="7">DSM 107338</strain>
    </source>
</reference>
<keyword evidence="2 5" id="KW-0812">Transmembrane</keyword>
<proteinExistence type="predicted"/>
<comment type="caution">
    <text evidence="7">The sequence shown here is derived from an EMBL/GenBank/DDBJ whole genome shotgun (WGS) entry which is preliminary data.</text>
</comment>
<comment type="subcellular location">
    <subcellularLocation>
        <location evidence="1">Membrane</location>
        <topology evidence="1">Multi-pass membrane protein</topology>
    </subcellularLocation>
</comment>
<dbReference type="PANTHER" id="PTHR43471">
    <property type="entry name" value="ABC TRANSPORTER PERMEASE"/>
    <property type="match status" value="1"/>
</dbReference>
<gene>
    <name evidence="7" type="ORF">J2Z64_004215</name>
</gene>
<organism evidence="7 8">
    <name type="scientific">Oceanobacillus polygoni</name>
    <dbReference type="NCBI Taxonomy" id="1235259"/>
    <lineage>
        <taxon>Bacteria</taxon>
        <taxon>Bacillati</taxon>
        <taxon>Bacillota</taxon>
        <taxon>Bacilli</taxon>
        <taxon>Bacillales</taxon>
        <taxon>Bacillaceae</taxon>
        <taxon>Oceanobacillus</taxon>
    </lineage>
</organism>
<accession>A0A9X0YWF4</accession>
<dbReference type="OrthoDB" id="3182222at2"/>
<dbReference type="Pfam" id="PF12698">
    <property type="entry name" value="ABC2_membrane_3"/>
    <property type="match status" value="1"/>
</dbReference>
<dbReference type="PANTHER" id="PTHR43471:SF1">
    <property type="entry name" value="ABC TRANSPORTER PERMEASE PROTEIN NOSY-RELATED"/>
    <property type="match status" value="1"/>
</dbReference>
<dbReference type="RefSeq" id="WP_149473489.1">
    <property type="nucleotide sequence ID" value="NZ_JAGGMB010000023.1"/>
</dbReference>
<dbReference type="GO" id="GO:0016020">
    <property type="term" value="C:membrane"/>
    <property type="evidence" value="ECO:0007669"/>
    <property type="project" value="UniProtKB-SubCell"/>
</dbReference>
<name>A0A9X0YWF4_9BACI</name>
<feature type="transmembrane region" description="Helical" evidence="5">
    <location>
        <begin position="153"/>
        <end position="174"/>
    </location>
</feature>
<evidence type="ECO:0000313" key="8">
    <source>
        <dbReference type="Proteomes" id="UP001138793"/>
    </source>
</evidence>
<evidence type="ECO:0000256" key="5">
    <source>
        <dbReference type="SAM" id="Phobius"/>
    </source>
</evidence>
<feature type="transmembrane region" description="Helical" evidence="5">
    <location>
        <begin position="51"/>
        <end position="71"/>
    </location>
</feature>
<evidence type="ECO:0000256" key="4">
    <source>
        <dbReference type="ARBA" id="ARBA00023136"/>
    </source>
</evidence>